<name>A0ACC1RSX9_9HYPO</name>
<dbReference type="EMBL" id="JANRMS010001790">
    <property type="protein sequence ID" value="KAJ3526133.1"/>
    <property type="molecule type" value="Genomic_DNA"/>
</dbReference>
<dbReference type="Proteomes" id="UP001148629">
    <property type="component" value="Unassembled WGS sequence"/>
</dbReference>
<sequence>MASAPSNDDRPDSQGTIKFRGGQKPKYDRISDRHLFYQGRLIQVSEQDADESIKGCAMIVLTVSDHGYPQCLMLCRHHGQEGDEEERRFWEAHSAVYSGTQDRKPAYEKNKDNQPITVQIRDPLVATLAEDCFVNYQHTWTLRKDNVRAAGIGKVQGEELARLREQYRKAQDKMHSQVMQDGQGEAARYRLYGTAALEAAIHATHARHKMHRFGPGSAVYFNSRYIDGVGYSHCIFRLLPTSAAVALNSALSGVFRRSALLAKVLLVEAQVLSHSQAARLWRWPGRDRTTQRAKQALLSGAKQTAIEWVRLVRELVWHNARFGSLRNIRGALECYEARYDPTVIPMANAITSIDEQSANDTSSIPYRLSSQIQHRSPFYSIADYHALYLSGQATPTDVAHALLPLIRRDTSPRGKHSTAWMDTRIEMVLKAAEESTIRYHQNRPLGPLDGIPAAIKDDFDLDGYAMTMGSKMNYAGKAVDSGSITNWCVKKLQDAGVVILGKLAMHEFGMDTTGNNPNHGTPLNPFNPNYYAGGSSSGAGYAVGAGLIPIALGGDAGGSIRIPASYCSVFGLKPTQGRISSYPTPNPAPTCSVQGPMAADMYSLAAVYNVMADPHPSSQFPQLCREPSRPLTKLLGVYEPWFSCAAFGVQDLARSLVGKLCTEYGYNVVPINIPFTEEGQLAHAMTVLTDAASLLPDTETITAATKILLAVGRTTPATDYLLAQKLRSLLMQHLSHLWRTYPGMVIVTPTTACAGASIRGGESELKYGVSDGNLTIESMTYVWLANFCGLPSISVPAGFVVPEGQDGAGEEADEKTLGKVPVGLMATGEWCSEGALLEFGVDAEAAGRERRCRPPIWEDIVLQAKMISQARQSCTDEKN</sequence>
<comment type="caution">
    <text evidence="1">The sequence shown here is derived from an EMBL/GenBank/DDBJ whole genome shotgun (WGS) entry which is preliminary data.</text>
</comment>
<evidence type="ECO:0000313" key="1">
    <source>
        <dbReference type="EMBL" id="KAJ3526133.1"/>
    </source>
</evidence>
<evidence type="ECO:0000313" key="2">
    <source>
        <dbReference type="Proteomes" id="UP001148629"/>
    </source>
</evidence>
<organism evidence="1 2">
    <name type="scientific">Fusarium decemcellulare</name>
    <dbReference type="NCBI Taxonomy" id="57161"/>
    <lineage>
        <taxon>Eukaryota</taxon>
        <taxon>Fungi</taxon>
        <taxon>Dikarya</taxon>
        <taxon>Ascomycota</taxon>
        <taxon>Pezizomycotina</taxon>
        <taxon>Sordariomycetes</taxon>
        <taxon>Hypocreomycetidae</taxon>
        <taxon>Hypocreales</taxon>
        <taxon>Nectriaceae</taxon>
        <taxon>Fusarium</taxon>
        <taxon>Fusarium decemcellulare species complex</taxon>
    </lineage>
</organism>
<protein>
    <submittedName>
        <fullName evidence="1">Uncharacterized protein</fullName>
    </submittedName>
</protein>
<reference evidence="1" key="1">
    <citation type="submission" date="2022-08" db="EMBL/GenBank/DDBJ databases">
        <title>Genome Sequence of Fusarium decemcellulare.</title>
        <authorList>
            <person name="Buettner E."/>
        </authorList>
    </citation>
    <scope>NUCLEOTIDE SEQUENCE</scope>
    <source>
        <strain evidence="1">Babe19</strain>
    </source>
</reference>
<gene>
    <name evidence="1" type="ORF">NM208_g11335</name>
</gene>
<proteinExistence type="predicted"/>
<keyword evidence="2" id="KW-1185">Reference proteome</keyword>
<accession>A0ACC1RSX9</accession>